<evidence type="ECO:0000256" key="2">
    <source>
        <dbReference type="SAM" id="SignalP"/>
    </source>
</evidence>
<feature type="compositionally biased region" description="Polar residues" evidence="1">
    <location>
        <begin position="33"/>
        <end position="55"/>
    </location>
</feature>
<sequence>MRRSILCFIALLWFGVGAASRPMWRWPGGDAAGSSNQPSFGWQNDVSQPIWSPNPMQHLPARPSPEPILSHDGASGSGVSASPRAAAVNSEIWHPQGTTAMVPRPASWGIPATPRLWMAQHAEFPEDQHAQFYGPEQRAPSSSSRKLADLKKLKQKATKINFQALPSVKPALRNLVYLNSQRNMDDISNDYFAGKMHFLPIDTDKLSWGLLNSRSSFRDHMYLLPPRYRGDIGLLFALHGPQKTTSQDGLQSLTGGLEAHDNIFTLWSPLLMDGSRTTMVFHGVGALDFSDFENTLAHLDRLNAKWKGAPPFWDAAYYLDSLPQYFATQFYPKEHQAAGSKALERLTNAARFLLSR</sequence>
<proteinExistence type="predicted"/>
<organism evidence="3 4">
    <name type="scientific">Sporisorium reilianum (strain SRZ2)</name>
    <name type="common">Maize head smut fungus</name>
    <dbReference type="NCBI Taxonomy" id="999809"/>
    <lineage>
        <taxon>Eukaryota</taxon>
        <taxon>Fungi</taxon>
        <taxon>Dikarya</taxon>
        <taxon>Basidiomycota</taxon>
        <taxon>Ustilaginomycotina</taxon>
        <taxon>Ustilaginomycetes</taxon>
        <taxon>Ustilaginales</taxon>
        <taxon>Ustilaginaceae</taxon>
        <taxon>Sporisorium</taxon>
    </lineage>
</organism>
<evidence type="ECO:0000313" key="4">
    <source>
        <dbReference type="Proteomes" id="UP000008867"/>
    </source>
</evidence>
<dbReference type="VEuPathDB" id="FungiDB:sr13361"/>
<dbReference type="EMBL" id="FQ311470">
    <property type="protein sequence ID" value="CBQ72682.1"/>
    <property type="molecule type" value="Genomic_DNA"/>
</dbReference>
<feature type="region of interest" description="Disordered" evidence="1">
    <location>
        <begin position="29"/>
        <end position="81"/>
    </location>
</feature>
<accession>E6ZZK2</accession>
<gene>
    <name evidence="3" type="ORF">sr13361</name>
</gene>
<keyword evidence="4" id="KW-1185">Reference proteome</keyword>
<evidence type="ECO:0000313" key="3">
    <source>
        <dbReference type="EMBL" id="CBQ72682.1"/>
    </source>
</evidence>
<keyword evidence="2" id="KW-0732">Signal</keyword>
<dbReference type="OrthoDB" id="2556674at2759"/>
<reference evidence="3 4" key="1">
    <citation type="journal article" date="2010" name="Science">
        <title>Pathogenicity determinants in smut fungi revealed by genome comparison.</title>
        <authorList>
            <person name="Schirawski J."/>
            <person name="Mannhaupt G."/>
            <person name="Muench K."/>
            <person name="Brefort T."/>
            <person name="Schipper K."/>
            <person name="Doehlemann G."/>
            <person name="Di Stasio M."/>
            <person name="Roessel N."/>
            <person name="Mendoza-Mendoza A."/>
            <person name="Pester D."/>
            <person name="Mueller O."/>
            <person name="Winterberg B."/>
            <person name="Meyer E."/>
            <person name="Ghareeb H."/>
            <person name="Wollenberg T."/>
            <person name="Muensterkoetter M."/>
            <person name="Wong P."/>
            <person name="Walter M."/>
            <person name="Stukenbrock E."/>
            <person name="Gueldener U."/>
            <person name="Kahmann R."/>
        </authorList>
    </citation>
    <scope>NUCLEOTIDE SEQUENCE [LARGE SCALE GENOMIC DNA]</scope>
    <source>
        <strain evidence="4">SRZ2</strain>
    </source>
</reference>
<evidence type="ECO:0000256" key="1">
    <source>
        <dbReference type="SAM" id="MobiDB-lite"/>
    </source>
</evidence>
<dbReference type="eggNOG" id="ENOG502RDSE">
    <property type="taxonomic scope" value="Eukaryota"/>
</dbReference>
<dbReference type="AlphaFoldDB" id="E6ZZK2"/>
<dbReference type="HOGENOM" id="CLU_797333_0_0_1"/>
<name>E6ZZK2_SPORE</name>
<feature type="signal peptide" evidence="2">
    <location>
        <begin position="1"/>
        <end position="19"/>
    </location>
</feature>
<feature type="chain" id="PRO_5003215090" evidence="2">
    <location>
        <begin position="20"/>
        <end position="356"/>
    </location>
</feature>
<protein>
    <submittedName>
        <fullName evidence="3">Conserved hypothetical Ustilaginaceae-specific protein</fullName>
    </submittedName>
</protein>
<dbReference type="Proteomes" id="UP000008867">
    <property type="component" value="Chromosome 5"/>
</dbReference>